<dbReference type="Proteomes" id="UP000219439">
    <property type="component" value="Unassembled WGS sequence"/>
</dbReference>
<keyword evidence="2" id="KW-1185">Reference proteome</keyword>
<evidence type="ECO:0000313" key="1">
    <source>
        <dbReference type="EMBL" id="SNZ18956.1"/>
    </source>
</evidence>
<accession>A0A285PFQ3</accession>
<reference evidence="1 2" key="1">
    <citation type="submission" date="2017-09" db="EMBL/GenBank/DDBJ databases">
        <authorList>
            <person name="Ehlers B."/>
            <person name="Leendertz F.H."/>
        </authorList>
    </citation>
    <scope>NUCLEOTIDE SEQUENCE [LARGE SCALE GENOMIC DNA]</scope>
    <source>
        <strain evidence="1 2">DSM 18289</strain>
    </source>
</reference>
<name>A0A285PFQ3_9HYPH</name>
<sequence>MGYHSYGAFADRDGGNTVVSVQPEARLLQMIGVLLVKGAFFMSNKGICCVRGKQGEQLADQMLFWLFSLRVRFMPLTAGL</sequence>
<proteinExistence type="predicted"/>
<organism evidence="1 2">
    <name type="scientific">Cohaesibacter gelatinilyticus</name>
    <dbReference type="NCBI Taxonomy" id="372072"/>
    <lineage>
        <taxon>Bacteria</taxon>
        <taxon>Pseudomonadati</taxon>
        <taxon>Pseudomonadota</taxon>
        <taxon>Alphaproteobacteria</taxon>
        <taxon>Hyphomicrobiales</taxon>
        <taxon>Cohaesibacteraceae</taxon>
    </lineage>
</organism>
<protein>
    <submittedName>
        <fullName evidence="1">Uncharacterized protein</fullName>
    </submittedName>
</protein>
<gene>
    <name evidence="1" type="ORF">SAMN06265368_2033</name>
</gene>
<dbReference type="AlphaFoldDB" id="A0A285PFQ3"/>
<dbReference type="EMBL" id="OBEL01000002">
    <property type="protein sequence ID" value="SNZ18956.1"/>
    <property type="molecule type" value="Genomic_DNA"/>
</dbReference>
<evidence type="ECO:0000313" key="2">
    <source>
        <dbReference type="Proteomes" id="UP000219439"/>
    </source>
</evidence>